<comment type="caution">
    <text evidence="1">The sequence shown here is derived from an EMBL/GenBank/DDBJ whole genome shotgun (WGS) entry which is preliminary data.</text>
</comment>
<dbReference type="EMBL" id="JARXHW010000065">
    <property type="protein sequence ID" value="MDQ8209372.1"/>
    <property type="molecule type" value="Genomic_DNA"/>
</dbReference>
<organism evidence="1 2">
    <name type="scientific">Thalassobacterium maritimum</name>
    <dbReference type="NCBI Taxonomy" id="3041265"/>
    <lineage>
        <taxon>Bacteria</taxon>
        <taxon>Pseudomonadati</taxon>
        <taxon>Verrucomicrobiota</taxon>
        <taxon>Opitutia</taxon>
        <taxon>Puniceicoccales</taxon>
        <taxon>Coraliomargaritaceae</taxon>
        <taxon>Thalassobacterium</taxon>
    </lineage>
</organism>
<evidence type="ECO:0000313" key="2">
    <source>
        <dbReference type="Proteomes" id="UP001225316"/>
    </source>
</evidence>
<accession>A0ABU1B0E2</accession>
<dbReference type="Proteomes" id="UP001225316">
    <property type="component" value="Unassembled WGS sequence"/>
</dbReference>
<name>A0ABU1B0E2_9BACT</name>
<sequence length="226" mass="26186">MDRTFFRQVETHLNPERLGAYRQDGVDDASTLARYLLNMALCESLYSPLQFAEIAMRNAMHASLSARAGTDTWYNTLPLPHWQSKQVTDAKDHLTRAGKSLSSGRVVAELTFGFWVGFFTKPHMTSGVAYHIAKTAFANAPKSARDVEALRPKWQKVRDLRNRVFHHERVLHWQDLDTQHDKMLQLIGWMNPELEQLARMLDRFSQVRQEGLTPWLNKLRNNWPAN</sequence>
<keyword evidence="2" id="KW-1185">Reference proteome</keyword>
<reference evidence="1 2" key="1">
    <citation type="submission" date="2023-04" db="EMBL/GenBank/DDBJ databases">
        <title>A novel bacteria isolated from coastal sediment.</title>
        <authorList>
            <person name="Liu X.-J."/>
            <person name="Du Z.-J."/>
        </authorList>
    </citation>
    <scope>NUCLEOTIDE SEQUENCE [LARGE SCALE GENOMIC DNA]</scope>
    <source>
        <strain evidence="1 2">SDUM461003</strain>
    </source>
</reference>
<evidence type="ECO:0008006" key="3">
    <source>
        <dbReference type="Google" id="ProtNLM"/>
    </source>
</evidence>
<dbReference type="RefSeq" id="WP_308952288.1">
    <property type="nucleotide sequence ID" value="NZ_JARXHW010000065.1"/>
</dbReference>
<gene>
    <name evidence="1" type="ORF">QEH52_17725</name>
</gene>
<protein>
    <recommendedName>
        <fullName evidence="3">Abi-like protein</fullName>
    </recommendedName>
</protein>
<proteinExistence type="predicted"/>
<evidence type="ECO:0000313" key="1">
    <source>
        <dbReference type="EMBL" id="MDQ8209372.1"/>
    </source>
</evidence>